<protein>
    <submittedName>
        <fullName evidence="3">Uncharacterized protein</fullName>
    </submittedName>
</protein>
<sequence>PSKRPRVPPPPPELVPEEQQEQVVVREAAEEEAAAHVAHRKLLIASGSVASSVLRGLVDGPAAKKEQQKTKMTCRHPVVVGREEQRARAGERRQVGRPDGLPRPITDDNGEDSGSAHVFARSGDNWSHQAKLLAPDGAIEDTFGSSVAIYEDIIVVGAKWDDDIGEKSGSAHVFARSGEDWTHQAKLLSPEGAAEDELGESVAIFEDTIVLGAQYDQENGANSGSAHVFVRSGEIWTHQAKLLAPDGVSGDLFGDSVAIYEDTVVLGAYLDDDKGDDSGSAYVFHRSGETWTYQAKLLAQDGSELDSFGCSVAIYGDSIVVGAIGDDHNDNGNASGSAYVFRAQG</sequence>
<evidence type="ECO:0000256" key="2">
    <source>
        <dbReference type="SAM" id="MobiDB-lite"/>
    </source>
</evidence>
<name>K0S8J2_THAOC</name>
<dbReference type="EMBL" id="AGNL01018830">
    <property type="protein sequence ID" value="EJK62498.1"/>
    <property type="molecule type" value="Genomic_DNA"/>
</dbReference>
<proteinExistence type="predicted"/>
<evidence type="ECO:0000313" key="4">
    <source>
        <dbReference type="Proteomes" id="UP000266841"/>
    </source>
</evidence>
<dbReference type="Proteomes" id="UP000266841">
    <property type="component" value="Unassembled WGS sequence"/>
</dbReference>
<organism evidence="3 4">
    <name type="scientific">Thalassiosira oceanica</name>
    <name type="common">Marine diatom</name>
    <dbReference type="NCBI Taxonomy" id="159749"/>
    <lineage>
        <taxon>Eukaryota</taxon>
        <taxon>Sar</taxon>
        <taxon>Stramenopiles</taxon>
        <taxon>Ochrophyta</taxon>
        <taxon>Bacillariophyta</taxon>
        <taxon>Coscinodiscophyceae</taxon>
        <taxon>Thalassiosirophycidae</taxon>
        <taxon>Thalassiosirales</taxon>
        <taxon>Thalassiosiraceae</taxon>
        <taxon>Thalassiosira</taxon>
    </lineage>
</organism>
<dbReference type="AlphaFoldDB" id="K0S8J2"/>
<dbReference type="OMA" id="ISENYCL"/>
<keyword evidence="1" id="KW-0732">Signal</keyword>
<comment type="caution">
    <text evidence="3">The sequence shown here is derived from an EMBL/GenBank/DDBJ whole genome shotgun (WGS) entry which is preliminary data.</text>
</comment>
<reference evidence="3 4" key="1">
    <citation type="journal article" date="2012" name="Genome Biol.">
        <title>Genome and low-iron response of an oceanic diatom adapted to chronic iron limitation.</title>
        <authorList>
            <person name="Lommer M."/>
            <person name="Specht M."/>
            <person name="Roy A.S."/>
            <person name="Kraemer L."/>
            <person name="Andreson R."/>
            <person name="Gutowska M.A."/>
            <person name="Wolf J."/>
            <person name="Bergner S.V."/>
            <person name="Schilhabel M.B."/>
            <person name="Klostermeier U.C."/>
            <person name="Beiko R.G."/>
            <person name="Rosenstiel P."/>
            <person name="Hippler M."/>
            <person name="Laroche J."/>
        </authorList>
    </citation>
    <scope>NUCLEOTIDE SEQUENCE [LARGE SCALE GENOMIC DNA]</scope>
    <source>
        <strain evidence="3 4">CCMP1005</strain>
    </source>
</reference>
<feature type="region of interest" description="Disordered" evidence="2">
    <location>
        <begin position="81"/>
        <end position="119"/>
    </location>
</feature>
<dbReference type="OrthoDB" id="188207at2759"/>
<dbReference type="Pfam" id="PF14312">
    <property type="entry name" value="FG-GAP_2"/>
    <property type="match status" value="4"/>
</dbReference>
<accession>K0S8J2</accession>
<dbReference type="InterPro" id="IPR028994">
    <property type="entry name" value="Integrin_alpha_N"/>
</dbReference>
<dbReference type="SUPFAM" id="SSF69318">
    <property type="entry name" value="Integrin alpha N-terminal domain"/>
    <property type="match status" value="1"/>
</dbReference>
<keyword evidence="4" id="KW-1185">Reference proteome</keyword>
<evidence type="ECO:0000256" key="1">
    <source>
        <dbReference type="ARBA" id="ARBA00022729"/>
    </source>
</evidence>
<dbReference type="InterPro" id="IPR013517">
    <property type="entry name" value="FG-GAP"/>
</dbReference>
<gene>
    <name evidence="3" type="ORF">THAOC_16886</name>
</gene>
<evidence type="ECO:0000313" key="3">
    <source>
        <dbReference type="EMBL" id="EJK62498.1"/>
    </source>
</evidence>
<feature type="compositionally biased region" description="Basic and acidic residues" evidence="2">
    <location>
        <begin position="81"/>
        <end position="96"/>
    </location>
</feature>
<feature type="non-terminal residue" evidence="3">
    <location>
        <position position="1"/>
    </location>
</feature>
<dbReference type="PANTHER" id="PTHR36220:SF1">
    <property type="entry name" value="GAMMA TUBULIN COMPLEX COMPONENT C-TERMINAL DOMAIN-CONTAINING PROTEIN"/>
    <property type="match status" value="1"/>
</dbReference>
<dbReference type="Gene3D" id="2.130.10.130">
    <property type="entry name" value="Integrin alpha, N-terminal"/>
    <property type="match status" value="2"/>
</dbReference>
<dbReference type="PANTHER" id="PTHR36220">
    <property type="entry name" value="UNNAMED PRODUCT"/>
    <property type="match status" value="1"/>
</dbReference>
<feature type="region of interest" description="Disordered" evidence="2">
    <location>
        <begin position="1"/>
        <end position="21"/>
    </location>
</feature>